<keyword evidence="2" id="KW-0012">Acyltransferase</keyword>
<dbReference type="SUPFAM" id="SSF53474">
    <property type="entry name" value="alpha/beta-Hydrolases"/>
    <property type="match status" value="1"/>
</dbReference>
<protein>
    <submittedName>
        <fullName evidence="2">Lecithin:cholesterol acyltransferase</fullName>
    </submittedName>
</protein>
<dbReference type="GO" id="GO:0006629">
    <property type="term" value="P:lipid metabolic process"/>
    <property type="evidence" value="ECO:0007669"/>
    <property type="project" value="InterPro"/>
</dbReference>
<reference evidence="2 3" key="1">
    <citation type="submission" date="2024-03" db="EMBL/GenBank/DDBJ databases">
        <title>Complete genome sequence of the green alga Chloropicon roscoffensis RCC1871.</title>
        <authorList>
            <person name="Lemieux C."/>
            <person name="Pombert J.-F."/>
            <person name="Otis C."/>
            <person name="Turmel M."/>
        </authorList>
    </citation>
    <scope>NUCLEOTIDE SEQUENCE [LARGE SCALE GENOMIC DNA]</scope>
    <source>
        <strain evidence="2 3">RCC1871</strain>
    </source>
</reference>
<feature type="signal peptide" evidence="1">
    <location>
        <begin position="1"/>
        <end position="26"/>
    </location>
</feature>
<evidence type="ECO:0000256" key="1">
    <source>
        <dbReference type="SAM" id="SignalP"/>
    </source>
</evidence>
<keyword evidence="1" id="KW-0732">Signal</keyword>
<keyword evidence="2" id="KW-0808">Transferase</keyword>
<dbReference type="Pfam" id="PF02450">
    <property type="entry name" value="LCAT"/>
    <property type="match status" value="1"/>
</dbReference>
<dbReference type="PANTHER" id="PTHR11440">
    <property type="entry name" value="LECITHIN-CHOLESTEROL ACYLTRANSFERASE-RELATED"/>
    <property type="match status" value="1"/>
</dbReference>
<organism evidence="2 3">
    <name type="scientific">Chloropicon roscoffensis</name>
    <dbReference type="NCBI Taxonomy" id="1461544"/>
    <lineage>
        <taxon>Eukaryota</taxon>
        <taxon>Viridiplantae</taxon>
        <taxon>Chlorophyta</taxon>
        <taxon>Chloropicophyceae</taxon>
        <taxon>Chloropicales</taxon>
        <taxon>Chloropicaceae</taxon>
        <taxon>Chloropicon</taxon>
    </lineage>
</organism>
<evidence type="ECO:0000313" key="3">
    <source>
        <dbReference type="Proteomes" id="UP001472866"/>
    </source>
</evidence>
<evidence type="ECO:0000313" key="2">
    <source>
        <dbReference type="EMBL" id="WZN64851.1"/>
    </source>
</evidence>
<dbReference type="GO" id="GO:0008374">
    <property type="term" value="F:O-acyltransferase activity"/>
    <property type="evidence" value="ECO:0007669"/>
    <property type="project" value="InterPro"/>
</dbReference>
<accession>A0AAX4PG67</accession>
<dbReference type="AlphaFoldDB" id="A0AAX4PG67"/>
<keyword evidence="3" id="KW-1185">Reference proteome</keyword>
<dbReference type="Gene3D" id="3.40.50.1820">
    <property type="entry name" value="alpha/beta hydrolase"/>
    <property type="match status" value="2"/>
</dbReference>
<gene>
    <name evidence="2" type="ORF">HKI87_10g64080</name>
</gene>
<name>A0AAX4PG67_9CHLO</name>
<dbReference type="InterPro" id="IPR029058">
    <property type="entry name" value="AB_hydrolase_fold"/>
</dbReference>
<sequence length="437" mass="47109">MSSKMRYAARVLGLLVLVAGAGTAMGAASVPLPPVVIIPGLCGSQMEARLTEAYDSAPHWYCPRGSKNSDWKLVWFSLKDYVVPSCVDHEMQVRVAEGPDGSLRYSNIEGVEIRPVDFGGVGGIGCLDPQFCGISSYFNPLIKALETRAGYVVNETLFGAPYDFRLAGDGLVQDGFEANLTALIEGAVAKNGNRTVTLIGHSMGGMVATYFLAGKPADWIERHVGGLMTISSPYGGSPLALQGSISGASIGLPIMVHAFLGIQDNSPSGPWLYPSQGLWNASVPMVRTRNKSYPPTAKGFANLLQDLGRREQSIILPRVRNMRGIDFDAEGGPSYPSFPNLRHVCFHGNKRNTPGQLTYPVDNFYEGDSPPSPLVTSYVDGDGIVDIKSLKACENVQGMNTEVIAIEGEEHVQILHSEELARQVLAFLVGDHDRQTH</sequence>
<dbReference type="EMBL" id="CP151510">
    <property type="protein sequence ID" value="WZN64851.1"/>
    <property type="molecule type" value="Genomic_DNA"/>
</dbReference>
<proteinExistence type="predicted"/>
<feature type="chain" id="PRO_5043522781" evidence="1">
    <location>
        <begin position="27"/>
        <end position="437"/>
    </location>
</feature>
<dbReference type="Proteomes" id="UP001472866">
    <property type="component" value="Chromosome 10"/>
</dbReference>
<dbReference type="InterPro" id="IPR003386">
    <property type="entry name" value="LACT/PDAT_acylTrfase"/>
</dbReference>